<dbReference type="CDD" id="cd00063">
    <property type="entry name" value="FN3"/>
    <property type="match status" value="1"/>
</dbReference>
<dbReference type="InterPro" id="IPR013783">
    <property type="entry name" value="Ig-like_fold"/>
</dbReference>
<dbReference type="RefSeq" id="WP_201430437.1">
    <property type="nucleotide sequence ID" value="NZ_JAEQBW010000002.1"/>
</dbReference>
<gene>
    <name evidence="2" type="ORF">JKA74_06955</name>
</gene>
<dbReference type="Pfam" id="PF00041">
    <property type="entry name" value="fn3"/>
    <property type="match status" value="1"/>
</dbReference>
<keyword evidence="3" id="KW-1185">Reference proteome</keyword>
<dbReference type="PROSITE" id="PS50853">
    <property type="entry name" value="FN3"/>
    <property type="match status" value="1"/>
</dbReference>
<organism evidence="2 3">
    <name type="scientific">Marivirga aurantiaca</name>
    <dbReference type="NCBI Taxonomy" id="2802615"/>
    <lineage>
        <taxon>Bacteria</taxon>
        <taxon>Pseudomonadati</taxon>
        <taxon>Bacteroidota</taxon>
        <taxon>Cytophagia</taxon>
        <taxon>Cytophagales</taxon>
        <taxon>Marivirgaceae</taxon>
        <taxon>Marivirga</taxon>
    </lineage>
</organism>
<dbReference type="SUPFAM" id="SSF49265">
    <property type="entry name" value="Fibronectin type III"/>
    <property type="match status" value="1"/>
</dbReference>
<dbReference type="Proteomes" id="UP000611723">
    <property type="component" value="Unassembled WGS sequence"/>
</dbReference>
<dbReference type="EMBL" id="JAEQBW010000002">
    <property type="protein sequence ID" value="MBK6264769.1"/>
    <property type="molecule type" value="Genomic_DNA"/>
</dbReference>
<dbReference type="Gene3D" id="2.60.40.10">
    <property type="entry name" value="Immunoglobulins"/>
    <property type="match status" value="1"/>
</dbReference>
<dbReference type="InterPro" id="IPR036116">
    <property type="entry name" value="FN3_sf"/>
</dbReference>
<accession>A0A934WXG5</accession>
<sequence>MRYLRNLHIQFIAYIKKAFSLPILALMSLLLLQLNAQAQISRYPVDASVLLTPPYSVYLSDYAEAANPLFRLNLRLTDQEKFNYQVKLRISIESLEGLTIRTRPGFVSTPIYLEPNQILSLTGADIAPYFNLNNLEVTGNGSNSVKNSGRLPESIYTVKVEVLDYSRNQVVSNVATTMAWIIMSQPPIPINPLDREMLEVFEMQRVRLTWAAQHQQLPNMGRIVYQVKVVELPDETTDPNNALLSLPPIINSQTYNTWFDIDFSVATLIPGKHYAWQIIASDEDGRSRFKNGGRSPVQQFQYGQLCFGPLDVSAESLDSRRIKISWDNNEGNTRYNIRYKEDAPNAEWFSTSDIYVKSATVNDLKPNTKYLYQIKGYCNVVPTEFSESYSIRTDEESAADFVCGVTPADWNLENVELLESLNKGDVFYAADFDIKVIEVSGGAGQYSGEGLVVVPMMNHMKIKVAFTNVKINTESRLVEGKVIVIGGVVQLLDDATRDKIFSIVENIDGLFDQLEDYLGSAAELLDVIDGINETIDNLQNDEGLPDEVADALDEAGVKLGEAAEALASGDVSGAIDLVEEAANIVKDALAEVGAQPNTPDPGPDSGNTVPLYDGNPVLANFAPSAQQKYGFDAVRDNYALVNYPQQEILGNNYKMAYKAISSTDLEYLDAGFSGNNDIGQYIGYRTSYMTTTKMGEASQNKQSLSLLGTGDGQDDELVAFMKVLNEEDKEEEVITGAIKIASYQPGTEQLMVVPVNGATYPFNEGNLQQKLNDIYKQALTGFSVTVAPDFAVSDWDENDDRKLDNGASGMLSNYPKEMRNILRAYKNEKGFTDNTYYIFLVKEPENTNRVAYMPRKKQAGFVFTDKHNTEEEIVTTIAHELGHGAFRLEHTFVNGTVAPNSTDNLMDYNGGKFLHKYQWDLIHNPVSMITLFDADEDGAYDMSDNTLYYKIIQEVRCSLYSGDNFEGQQYIDRVPTSDKRNILMNLSQVGKIAIVTSNSTELLRNINSETGNYSITVHTTPRDGAAIKHNFTYKIDFGSFTLFSEQNLADYFNPTEASLKADLETVISGINDIDNLTDGDIDNLKTIAACSSTFLDTDTRYRLIKAILNNSFFNTLEYKEDLVLDLIRTTQSGADSKSLYNKISSDNSLIEELLDDLDNITGGKGNENNYDRLAIEYITLFYKGFTSAELENLYNDPNVIPNDYKIFFNGFSENSSLICAPWLIEATKNGSQVKFNENIQKTNAQNTHGAGSIQPCVIIGSEEYTLDLNKLVAIDVSATLSEELGITSGIYVMPVFAYYVLVSADQNQKLKEAVETFVFIAGLVTPFDEFYFLGKALRLAKTAVRSTRFSKVKNVAESGGNKIVVELDADGLKLKTDSDGKLVDFVDFKAIGGTGKSAILEKLNALGDLTHAKNFVNSLDDVADASILSNLNNIGNAQLQKLNTFYKNRPSPEGFSKTDFDFTATKVLENGNEVSVTFKHGLPDFRNHSPSFNFTDGTPVGKFKYQSQNLTGYGTDFKEANTALAKKFGIEKVNNQWPQTNAEGYLQNGDFRWRKTGTNFSQRFELLENGEWVEYTWHHFEDGTTMFPVKSSIHSTSDGGFAHPGGGAILGDGTVTLKDIFNFSGF</sequence>
<feature type="domain" description="Fibronectin type-III" evidence="1">
    <location>
        <begin position="308"/>
        <end position="396"/>
    </location>
</feature>
<proteinExistence type="predicted"/>
<name>A0A934WXG5_9BACT</name>
<reference evidence="2" key="1">
    <citation type="submission" date="2021-01" db="EMBL/GenBank/DDBJ databases">
        <title>Marivirga aurantiaca sp. nov., isolated from intertidal surface sediments.</title>
        <authorList>
            <person name="Zhang M."/>
        </authorList>
    </citation>
    <scope>NUCLEOTIDE SEQUENCE</scope>
    <source>
        <strain evidence="2">S37H4</strain>
    </source>
</reference>
<evidence type="ECO:0000259" key="1">
    <source>
        <dbReference type="PROSITE" id="PS50853"/>
    </source>
</evidence>
<protein>
    <submittedName>
        <fullName evidence="2">Fibronectin type III domain-containing protein</fullName>
    </submittedName>
</protein>
<dbReference type="SMART" id="SM00060">
    <property type="entry name" value="FN3"/>
    <property type="match status" value="2"/>
</dbReference>
<evidence type="ECO:0000313" key="2">
    <source>
        <dbReference type="EMBL" id="MBK6264769.1"/>
    </source>
</evidence>
<dbReference type="InterPro" id="IPR003961">
    <property type="entry name" value="FN3_dom"/>
</dbReference>
<comment type="caution">
    <text evidence="2">The sequence shown here is derived from an EMBL/GenBank/DDBJ whole genome shotgun (WGS) entry which is preliminary data.</text>
</comment>
<evidence type="ECO:0000313" key="3">
    <source>
        <dbReference type="Proteomes" id="UP000611723"/>
    </source>
</evidence>